<accession>A0AAD2HH29</accession>
<evidence type="ECO:0000313" key="2">
    <source>
        <dbReference type="EMBL" id="CAK5274906.1"/>
    </source>
</evidence>
<feature type="compositionally biased region" description="Low complexity" evidence="1">
    <location>
        <begin position="62"/>
        <end position="93"/>
    </location>
</feature>
<dbReference type="Proteomes" id="UP001295794">
    <property type="component" value="Unassembled WGS sequence"/>
</dbReference>
<organism evidence="2 3">
    <name type="scientific">Mycena citricolor</name>
    <dbReference type="NCBI Taxonomy" id="2018698"/>
    <lineage>
        <taxon>Eukaryota</taxon>
        <taxon>Fungi</taxon>
        <taxon>Dikarya</taxon>
        <taxon>Basidiomycota</taxon>
        <taxon>Agaricomycotina</taxon>
        <taxon>Agaricomycetes</taxon>
        <taxon>Agaricomycetidae</taxon>
        <taxon>Agaricales</taxon>
        <taxon>Marasmiineae</taxon>
        <taxon>Mycenaceae</taxon>
        <taxon>Mycena</taxon>
    </lineage>
</organism>
<protein>
    <submittedName>
        <fullName evidence="2">Uncharacterized protein</fullName>
    </submittedName>
</protein>
<keyword evidence="3" id="KW-1185">Reference proteome</keyword>
<feature type="region of interest" description="Disordered" evidence="1">
    <location>
        <begin position="54"/>
        <end position="109"/>
    </location>
</feature>
<evidence type="ECO:0000256" key="1">
    <source>
        <dbReference type="SAM" id="MobiDB-lite"/>
    </source>
</evidence>
<evidence type="ECO:0000313" key="3">
    <source>
        <dbReference type="Proteomes" id="UP001295794"/>
    </source>
</evidence>
<proteinExistence type="predicted"/>
<name>A0AAD2HH29_9AGAR</name>
<sequence length="109" mass="11818">MLIDINFGPEPWSSPYQPHTLTTMFSALATMPSTEMALPRAFPLFLLPKHISATRPKKASATRKASTSSVDSDVTSSSSSSEVETPPSSPVVTGTFCERDVVLTEDERE</sequence>
<gene>
    <name evidence="2" type="ORF">MYCIT1_LOCUS22300</name>
</gene>
<dbReference type="EMBL" id="CAVNYO010000403">
    <property type="protein sequence ID" value="CAK5274906.1"/>
    <property type="molecule type" value="Genomic_DNA"/>
</dbReference>
<feature type="compositionally biased region" description="Basic and acidic residues" evidence="1">
    <location>
        <begin position="97"/>
        <end position="109"/>
    </location>
</feature>
<dbReference type="AlphaFoldDB" id="A0AAD2HH29"/>
<reference evidence="2" key="1">
    <citation type="submission" date="2023-11" db="EMBL/GenBank/DDBJ databases">
        <authorList>
            <person name="De Vega J J."/>
            <person name="De Vega J J."/>
        </authorList>
    </citation>
    <scope>NUCLEOTIDE SEQUENCE</scope>
</reference>
<comment type="caution">
    <text evidence="2">The sequence shown here is derived from an EMBL/GenBank/DDBJ whole genome shotgun (WGS) entry which is preliminary data.</text>
</comment>